<dbReference type="Proteomes" id="UP001634394">
    <property type="component" value="Unassembled WGS sequence"/>
</dbReference>
<sequence>MYSSSSSGSSSSSTSEVPVEIIVGSVLGSLVGLSVMIVIIRCICAALKNSSRQIVKIIQPAITNTPAFVVNTATLQGQAITHVQQGEAGYVYPCAGSPAPIDEYEYVSPPLIDQYEYVSPPPIDQYEYVSPHPTDQYEHMSPPPTDQYEYISPTPHRHHDKESQKIVNQEVKY</sequence>
<dbReference type="EMBL" id="JBJQND010000001">
    <property type="protein sequence ID" value="KAL3888033.1"/>
    <property type="molecule type" value="Genomic_DNA"/>
</dbReference>
<gene>
    <name evidence="3" type="ORF">ACJMK2_000416</name>
</gene>
<protein>
    <submittedName>
        <fullName evidence="3">Uncharacterized protein</fullName>
    </submittedName>
</protein>
<dbReference type="AlphaFoldDB" id="A0ABD3XRI9"/>
<comment type="caution">
    <text evidence="3">The sequence shown here is derived from an EMBL/GenBank/DDBJ whole genome shotgun (WGS) entry which is preliminary data.</text>
</comment>
<evidence type="ECO:0000313" key="4">
    <source>
        <dbReference type="Proteomes" id="UP001634394"/>
    </source>
</evidence>
<proteinExistence type="predicted"/>
<feature type="region of interest" description="Disordered" evidence="1">
    <location>
        <begin position="129"/>
        <end position="173"/>
    </location>
</feature>
<keyword evidence="2" id="KW-0472">Membrane</keyword>
<evidence type="ECO:0000313" key="3">
    <source>
        <dbReference type="EMBL" id="KAL3888033.1"/>
    </source>
</evidence>
<evidence type="ECO:0000256" key="2">
    <source>
        <dbReference type="SAM" id="Phobius"/>
    </source>
</evidence>
<keyword evidence="4" id="KW-1185">Reference proteome</keyword>
<keyword evidence="2" id="KW-0812">Transmembrane</keyword>
<name>A0ABD3XRI9_SINWO</name>
<feature type="transmembrane region" description="Helical" evidence="2">
    <location>
        <begin position="21"/>
        <end position="47"/>
    </location>
</feature>
<organism evidence="3 4">
    <name type="scientific">Sinanodonta woodiana</name>
    <name type="common">Chinese pond mussel</name>
    <name type="synonym">Anodonta woodiana</name>
    <dbReference type="NCBI Taxonomy" id="1069815"/>
    <lineage>
        <taxon>Eukaryota</taxon>
        <taxon>Metazoa</taxon>
        <taxon>Spiralia</taxon>
        <taxon>Lophotrochozoa</taxon>
        <taxon>Mollusca</taxon>
        <taxon>Bivalvia</taxon>
        <taxon>Autobranchia</taxon>
        <taxon>Heteroconchia</taxon>
        <taxon>Palaeoheterodonta</taxon>
        <taxon>Unionida</taxon>
        <taxon>Unionoidea</taxon>
        <taxon>Unionidae</taxon>
        <taxon>Unioninae</taxon>
        <taxon>Sinanodonta</taxon>
    </lineage>
</organism>
<evidence type="ECO:0000256" key="1">
    <source>
        <dbReference type="SAM" id="MobiDB-lite"/>
    </source>
</evidence>
<keyword evidence="2" id="KW-1133">Transmembrane helix</keyword>
<accession>A0ABD3XRI9</accession>
<reference evidence="3 4" key="1">
    <citation type="submission" date="2024-11" db="EMBL/GenBank/DDBJ databases">
        <title>Chromosome-level genome assembly of the freshwater bivalve Anodonta woodiana.</title>
        <authorList>
            <person name="Chen X."/>
        </authorList>
    </citation>
    <scope>NUCLEOTIDE SEQUENCE [LARGE SCALE GENOMIC DNA]</scope>
    <source>
        <strain evidence="3">MN2024</strain>
        <tissue evidence="3">Gills</tissue>
    </source>
</reference>